<evidence type="ECO:0000256" key="5">
    <source>
        <dbReference type="ARBA" id="ARBA00022692"/>
    </source>
</evidence>
<comment type="subcellular location">
    <subcellularLocation>
        <location evidence="1">Cell membrane</location>
        <topology evidence="1">Multi-pass membrane protein</topology>
    </subcellularLocation>
</comment>
<evidence type="ECO:0008006" key="11">
    <source>
        <dbReference type="Google" id="ProtNLM"/>
    </source>
</evidence>
<evidence type="ECO:0000256" key="4">
    <source>
        <dbReference type="ARBA" id="ARBA00022679"/>
    </source>
</evidence>
<keyword evidence="5 8" id="KW-0812">Transmembrane</keyword>
<feature type="transmembrane region" description="Helical" evidence="8">
    <location>
        <begin position="313"/>
        <end position="333"/>
    </location>
</feature>
<dbReference type="GO" id="GO:0016763">
    <property type="term" value="F:pentosyltransferase activity"/>
    <property type="evidence" value="ECO:0007669"/>
    <property type="project" value="TreeGrafter"/>
</dbReference>
<evidence type="ECO:0000313" key="9">
    <source>
        <dbReference type="EMBL" id="OGY11739.1"/>
    </source>
</evidence>
<evidence type="ECO:0000256" key="7">
    <source>
        <dbReference type="ARBA" id="ARBA00023136"/>
    </source>
</evidence>
<keyword evidence="4" id="KW-0808">Transferase</keyword>
<feature type="transmembrane region" description="Helical" evidence="8">
    <location>
        <begin position="289"/>
        <end position="307"/>
    </location>
</feature>
<name>A0A1G1V8J7_9BACT</name>
<evidence type="ECO:0000256" key="8">
    <source>
        <dbReference type="SAM" id="Phobius"/>
    </source>
</evidence>
<feature type="transmembrane region" description="Helical" evidence="8">
    <location>
        <begin position="340"/>
        <end position="358"/>
    </location>
</feature>
<evidence type="ECO:0000313" key="10">
    <source>
        <dbReference type="Proteomes" id="UP000178319"/>
    </source>
</evidence>
<dbReference type="AlphaFoldDB" id="A0A1G1V8J7"/>
<dbReference type="GO" id="GO:0009103">
    <property type="term" value="P:lipopolysaccharide biosynthetic process"/>
    <property type="evidence" value="ECO:0007669"/>
    <property type="project" value="UniProtKB-ARBA"/>
</dbReference>
<proteinExistence type="predicted"/>
<dbReference type="PANTHER" id="PTHR33908">
    <property type="entry name" value="MANNOSYLTRANSFERASE YKCB-RELATED"/>
    <property type="match status" value="1"/>
</dbReference>
<reference evidence="9 10" key="1">
    <citation type="journal article" date="2016" name="Nat. Commun.">
        <title>Thousands of microbial genomes shed light on interconnected biogeochemical processes in an aquifer system.</title>
        <authorList>
            <person name="Anantharaman K."/>
            <person name="Brown C.T."/>
            <person name="Hug L.A."/>
            <person name="Sharon I."/>
            <person name="Castelle C.J."/>
            <person name="Probst A.J."/>
            <person name="Thomas B.C."/>
            <person name="Singh A."/>
            <person name="Wilkins M.J."/>
            <person name="Karaoz U."/>
            <person name="Brodie E.L."/>
            <person name="Williams K.H."/>
            <person name="Hubbard S.S."/>
            <person name="Banfield J.F."/>
        </authorList>
    </citation>
    <scope>NUCLEOTIDE SEQUENCE [LARGE SCALE GENOMIC DNA]</scope>
</reference>
<dbReference type="STRING" id="1797516.A3D26_02105"/>
<sequence>MVLFKKKVVLFGEEQTISITPLTLLVLLGLILRIPNLFEPYWYGDEAIYLAVGQGVRQGLLLYRDIFDHKPPLIYLIAALSGSLFWFKTVLLVVNSVSIVVFWKLAVLVFKNKSKPVFLSSLIFTLLTTLPFIEGNLVNSEVLMLLPTLFSFYLVADPVKNTPRRTFLAGLVFSLSVLLKVPGIFDVFAVGFFWVISIRNRKSFIRVVKHSAALFLGIAIPIFVSVLYFAVQGALLAYWEAGWSQNFNYISRWVGGGASGQSGLVWRVVVLVGIMAVLAVLRRFFSPRVLFLCVWFVFSLFAALLSGRPYPHYLIQVVPSFCLLLGVLGFGLFRERFLPIPFFILLSVSVLYYKFYYYPTGSYYKNFISFSLGQKTKDEYLAAYDKKTLRTYSLATLIANRTGEDDRVFIWGTAPEVYALSRRVPPIKYVTSFHLVDFGNTGEALSTFQKNKPKYIVLLPEENRSFPGLSAFINTNYVYIESVDGAQVWKLINPDLARLLGK</sequence>
<protein>
    <recommendedName>
        <fullName evidence="11">Glycosyltransferase RgtA/B/C/D-like domain-containing protein</fullName>
    </recommendedName>
</protein>
<feature type="transmembrane region" description="Helical" evidence="8">
    <location>
        <begin position="214"/>
        <end position="239"/>
    </location>
</feature>
<keyword evidence="7 8" id="KW-0472">Membrane</keyword>
<feature type="transmembrane region" description="Helical" evidence="8">
    <location>
        <begin position="16"/>
        <end position="34"/>
    </location>
</feature>
<feature type="transmembrane region" description="Helical" evidence="8">
    <location>
        <begin position="73"/>
        <end position="105"/>
    </location>
</feature>
<keyword evidence="6 8" id="KW-1133">Transmembrane helix</keyword>
<feature type="transmembrane region" description="Helical" evidence="8">
    <location>
        <begin position="264"/>
        <end position="282"/>
    </location>
</feature>
<feature type="transmembrane region" description="Helical" evidence="8">
    <location>
        <begin position="167"/>
        <end position="194"/>
    </location>
</feature>
<keyword evidence="2" id="KW-1003">Cell membrane</keyword>
<evidence type="ECO:0000256" key="2">
    <source>
        <dbReference type="ARBA" id="ARBA00022475"/>
    </source>
</evidence>
<feature type="transmembrane region" description="Helical" evidence="8">
    <location>
        <begin position="117"/>
        <end position="133"/>
    </location>
</feature>
<evidence type="ECO:0000256" key="1">
    <source>
        <dbReference type="ARBA" id="ARBA00004651"/>
    </source>
</evidence>
<dbReference type="InterPro" id="IPR050297">
    <property type="entry name" value="LipidA_mod_glycosyltrf_83"/>
</dbReference>
<organism evidence="9 10">
    <name type="scientific">Candidatus Blackburnbacteria bacterium RIFCSPHIGHO2_02_FULL_44_20</name>
    <dbReference type="NCBI Taxonomy" id="1797516"/>
    <lineage>
        <taxon>Bacteria</taxon>
        <taxon>Candidatus Blackburniibacteriota</taxon>
    </lineage>
</organism>
<gene>
    <name evidence="9" type="ORF">A3D26_02105</name>
</gene>
<evidence type="ECO:0000256" key="3">
    <source>
        <dbReference type="ARBA" id="ARBA00022676"/>
    </source>
</evidence>
<keyword evidence="3" id="KW-0328">Glycosyltransferase</keyword>
<dbReference type="Proteomes" id="UP000178319">
    <property type="component" value="Unassembled WGS sequence"/>
</dbReference>
<accession>A0A1G1V8J7</accession>
<dbReference type="PANTHER" id="PTHR33908:SF11">
    <property type="entry name" value="MEMBRANE PROTEIN"/>
    <property type="match status" value="1"/>
</dbReference>
<evidence type="ECO:0000256" key="6">
    <source>
        <dbReference type="ARBA" id="ARBA00022989"/>
    </source>
</evidence>
<dbReference type="EMBL" id="MHBZ01000012">
    <property type="protein sequence ID" value="OGY11739.1"/>
    <property type="molecule type" value="Genomic_DNA"/>
</dbReference>
<comment type="caution">
    <text evidence="9">The sequence shown here is derived from an EMBL/GenBank/DDBJ whole genome shotgun (WGS) entry which is preliminary data.</text>
</comment>
<dbReference type="GO" id="GO:0005886">
    <property type="term" value="C:plasma membrane"/>
    <property type="evidence" value="ECO:0007669"/>
    <property type="project" value="UniProtKB-SubCell"/>
</dbReference>